<dbReference type="AlphaFoldDB" id="A0A6M0RGT4"/>
<dbReference type="Proteomes" id="UP000481033">
    <property type="component" value="Unassembled WGS sequence"/>
</dbReference>
<evidence type="ECO:0000313" key="1">
    <source>
        <dbReference type="EMBL" id="NEZ54942.1"/>
    </source>
</evidence>
<dbReference type="RefSeq" id="WP_163661888.1">
    <property type="nucleotide sequence ID" value="NZ_QXHD01000004.1"/>
</dbReference>
<dbReference type="EMBL" id="QXHD01000004">
    <property type="protein sequence ID" value="NEZ54942.1"/>
    <property type="molecule type" value="Genomic_DNA"/>
</dbReference>
<name>A0A6M0RGT4_9CYAN</name>
<keyword evidence="2" id="KW-1185">Reference proteome</keyword>
<accession>A0A6M0RGT4</accession>
<sequence length="190" mass="20773">MQVLTVIQRHIRQQRIQKQICGNTLRTGALLVGTATLLVAHAANARMSMQPSLEVDTEVIHPLLAQAAPSVSTPLSNGIYLFGEQPLPDQLQTAYMVFEAQAGEVVGAFYSPHSSFDCFRGSVENAQLSLAITETYSQEEYDYALDLEDTAVAGPGGRQFAIEGFHQIDTVSDNDLRMLNTCQAHYSPTI</sequence>
<organism evidence="1 2">
    <name type="scientific">Adonisia turfae CCMR0081</name>
    <dbReference type="NCBI Taxonomy" id="2292702"/>
    <lineage>
        <taxon>Bacteria</taxon>
        <taxon>Bacillati</taxon>
        <taxon>Cyanobacteriota</taxon>
        <taxon>Adonisia</taxon>
        <taxon>Adonisia turfae</taxon>
    </lineage>
</organism>
<protein>
    <submittedName>
        <fullName evidence="1">Uncharacterized protein</fullName>
    </submittedName>
</protein>
<reference evidence="1 2" key="1">
    <citation type="journal article" date="2020" name="Microb. Ecol.">
        <title>Ecogenomics of the Marine Benthic Filamentous Cyanobacterium Adonisia.</title>
        <authorList>
            <person name="Walter J.M."/>
            <person name="Coutinho F.H."/>
            <person name="Leomil L."/>
            <person name="Hargreaves P.I."/>
            <person name="Campeao M.E."/>
            <person name="Vieira V.V."/>
            <person name="Silva B.S."/>
            <person name="Fistarol G.O."/>
            <person name="Salomon P.S."/>
            <person name="Sawabe T."/>
            <person name="Mino S."/>
            <person name="Hosokawa M."/>
            <person name="Miyashita H."/>
            <person name="Maruyama F."/>
            <person name="van Verk M.C."/>
            <person name="Dutilh B.E."/>
            <person name="Thompson C.C."/>
            <person name="Thompson F.L."/>
        </authorList>
    </citation>
    <scope>NUCLEOTIDE SEQUENCE [LARGE SCALE GENOMIC DNA]</scope>
    <source>
        <strain evidence="1 2">CCMR0081</strain>
    </source>
</reference>
<gene>
    <name evidence="1" type="ORF">DXZ20_04390</name>
</gene>
<evidence type="ECO:0000313" key="2">
    <source>
        <dbReference type="Proteomes" id="UP000481033"/>
    </source>
</evidence>
<comment type="caution">
    <text evidence="1">The sequence shown here is derived from an EMBL/GenBank/DDBJ whole genome shotgun (WGS) entry which is preliminary data.</text>
</comment>
<proteinExistence type="predicted"/>